<evidence type="ECO:0000256" key="3">
    <source>
        <dbReference type="ARBA" id="ARBA00022679"/>
    </source>
</evidence>
<dbReference type="InterPro" id="IPR029494">
    <property type="entry name" value="DarT"/>
</dbReference>
<dbReference type="PROSITE" id="PS52018">
    <property type="entry name" value="DART"/>
    <property type="match status" value="1"/>
</dbReference>
<protein>
    <recommendedName>
        <fullName evidence="7">DarT domain-containing protein</fullName>
    </recommendedName>
</protein>
<name>A3SHK6_ROSNI</name>
<keyword evidence="9" id="KW-1185">Reference proteome</keyword>
<dbReference type="HOGENOM" id="CLU_2156474_0_0_5"/>
<comment type="caution">
    <text evidence="8">The sequence shown here is derived from an EMBL/GenBank/DDBJ whole genome shotgun (WGS) entry which is preliminary data.</text>
</comment>
<keyword evidence="2" id="KW-0328">Glycosyltransferase</keyword>
<dbReference type="GO" id="GO:0003677">
    <property type="term" value="F:DNA binding"/>
    <property type="evidence" value="ECO:0007669"/>
    <property type="project" value="UniProtKB-UniRule"/>
</dbReference>
<keyword evidence="4" id="KW-0548">Nucleotidyltransferase</keyword>
<dbReference type="GO" id="GO:0016757">
    <property type="term" value="F:glycosyltransferase activity"/>
    <property type="evidence" value="ECO:0007669"/>
    <property type="project" value="UniProtKB-KW"/>
</dbReference>
<dbReference type="AlphaFoldDB" id="A3SHK6"/>
<dbReference type="EMBL" id="AALY01000001">
    <property type="protein sequence ID" value="EAP76837.1"/>
    <property type="molecule type" value="Genomic_DNA"/>
</dbReference>
<organism evidence="8 9">
    <name type="scientific">Roseovarius nubinhibens (strain ATCC BAA-591 / DSM 15170 / ISM)</name>
    <dbReference type="NCBI Taxonomy" id="89187"/>
    <lineage>
        <taxon>Bacteria</taxon>
        <taxon>Pseudomonadati</taxon>
        <taxon>Pseudomonadota</taxon>
        <taxon>Alphaproteobacteria</taxon>
        <taxon>Rhodobacterales</taxon>
        <taxon>Roseobacteraceae</taxon>
        <taxon>Roseovarius</taxon>
    </lineage>
</organism>
<evidence type="ECO:0000256" key="2">
    <source>
        <dbReference type="ARBA" id="ARBA00022676"/>
    </source>
</evidence>
<evidence type="ECO:0000259" key="7">
    <source>
        <dbReference type="PROSITE" id="PS52018"/>
    </source>
</evidence>
<accession>A3SHK6</accession>
<dbReference type="GO" id="GO:0016779">
    <property type="term" value="F:nucleotidyltransferase activity"/>
    <property type="evidence" value="ECO:0007669"/>
    <property type="project" value="UniProtKB-KW"/>
</dbReference>
<keyword evidence="5 6" id="KW-0238">DNA-binding</keyword>
<proteinExistence type="inferred from homology"/>
<reference evidence="8 9" key="1">
    <citation type="submission" date="2005-12" db="EMBL/GenBank/DDBJ databases">
        <authorList>
            <person name="Moran M.A."/>
            <person name="Ferriera S."/>
            <person name="Johnson J."/>
            <person name="Kravitz S."/>
            <person name="Halpern A."/>
            <person name="Remington K."/>
            <person name="Beeson K."/>
            <person name="Tran B."/>
            <person name="Rogers Y.-H."/>
            <person name="Friedman R."/>
            <person name="Venter J.C."/>
        </authorList>
    </citation>
    <scope>NUCLEOTIDE SEQUENCE [LARGE SCALE GENOMIC DNA]</scope>
    <source>
        <strain evidence="9">ATCC BAA-591 / DSM 15170 / ISM</strain>
    </source>
</reference>
<keyword evidence="3" id="KW-0808">Transferase</keyword>
<dbReference type="Proteomes" id="UP000005954">
    <property type="component" value="Unassembled WGS sequence"/>
</dbReference>
<dbReference type="eggNOG" id="ENOG50340U8">
    <property type="taxonomic scope" value="Bacteria"/>
</dbReference>
<comment type="similarity">
    <text evidence="6">Belongs to the DarT ADP-ribosyltransferase family.</text>
</comment>
<keyword evidence="1 6" id="KW-1277">Toxin-antitoxin system</keyword>
<evidence type="ECO:0000256" key="6">
    <source>
        <dbReference type="PROSITE-ProRule" id="PRU01362"/>
    </source>
</evidence>
<evidence type="ECO:0000313" key="8">
    <source>
        <dbReference type="EMBL" id="EAP76837.1"/>
    </source>
</evidence>
<evidence type="ECO:0000313" key="9">
    <source>
        <dbReference type="Proteomes" id="UP000005954"/>
    </source>
</evidence>
<feature type="domain" description="DarT" evidence="7">
    <location>
        <begin position="1"/>
        <end position="110"/>
    </location>
</feature>
<evidence type="ECO:0000256" key="5">
    <source>
        <dbReference type="ARBA" id="ARBA00023125"/>
    </source>
</evidence>
<comment type="caution">
    <text evidence="6">Lacks conserved residue(s) required for the propagation of feature annotation.</text>
</comment>
<dbReference type="STRING" id="89187.ISM_01070"/>
<evidence type="ECO:0000256" key="1">
    <source>
        <dbReference type="ARBA" id="ARBA00022649"/>
    </source>
</evidence>
<dbReference type="Pfam" id="PF14487">
    <property type="entry name" value="DarT"/>
    <property type="match status" value="1"/>
</dbReference>
<evidence type="ECO:0000256" key="4">
    <source>
        <dbReference type="ARBA" id="ARBA00022695"/>
    </source>
</evidence>
<sequence>MAPLPTLSADIGQLETHVHWSVFDDYPLTARIPEIGYDGVCKFFFNKFPPPKYQLRKQQRMAEFLVKDAVSLQQVTCIVVPSDGMKRTIQAQVDTSGWGTPVLEKPGCFVR</sequence>
<gene>
    <name evidence="8" type="ORF">ISM_01070</name>
</gene>